<protein>
    <submittedName>
        <fullName evidence="3">Uncharacterized membrane protein</fullName>
    </submittedName>
</protein>
<feature type="transmembrane region" description="Helical" evidence="1">
    <location>
        <begin position="136"/>
        <end position="155"/>
    </location>
</feature>
<name>A0A1K2I2U0_9HYPH</name>
<evidence type="ECO:0000259" key="2">
    <source>
        <dbReference type="Pfam" id="PF07786"/>
    </source>
</evidence>
<feature type="transmembrane region" description="Helical" evidence="1">
    <location>
        <begin position="53"/>
        <end position="75"/>
    </location>
</feature>
<accession>A0A1K2I2U0</accession>
<keyword evidence="4" id="KW-1185">Reference proteome</keyword>
<gene>
    <name evidence="3" type="ORF">SAMN02983003_3831</name>
</gene>
<feature type="transmembrane region" description="Helical" evidence="1">
    <location>
        <begin position="111"/>
        <end position="131"/>
    </location>
</feature>
<dbReference type="AlphaFoldDB" id="A0A1K2I2U0"/>
<proteinExistence type="predicted"/>
<feature type="transmembrane region" description="Helical" evidence="1">
    <location>
        <begin position="175"/>
        <end position="195"/>
    </location>
</feature>
<feature type="transmembrane region" description="Helical" evidence="1">
    <location>
        <begin position="12"/>
        <end position="33"/>
    </location>
</feature>
<feature type="transmembrane region" description="Helical" evidence="1">
    <location>
        <begin position="87"/>
        <end position="105"/>
    </location>
</feature>
<dbReference type="InterPro" id="IPR012429">
    <property type="entry name" value="HGSNAT_cat"/>
</dbReference>
<feature type="domain" description="Heparan-alpha-glucosaminide N-acetyltransferase catalytic" evidence="2">
    <location>
        <begin position="11"/>
        <end position="232"/>
    </location>
</feature>
<keyword evidence="1" id="KW-0812">Transmembrane</keyword>
<dbReference type="Pfam" id="PF07786">
    <property type="entry name" value="HGSNAT_cat"/>
    <property type="match status" value="1"/>
</dbReference>
<feature type="transmembrane region" description="Helical" evidence="1">
    <location>
        <begin position="216"/>
        <end position="241"/>
    </location>
</feature>
<dbReference type="Proteomes" id="UP000183447">
    <property type="component" value="Unassembled WGS sequence"/>
</dbReference>
<keyword evidence="1" id="KW-0472">Membrane</keyword>
<evidence type="ECO:0000313" key="4">
    <source>
        <dbReference type="Proteomes" id="UP000183447"/>
    </source>
</evidence>
<keyword evidence="1" id="KW-1133">Transmembrane helix</keyword>
<dbReference type="RefSeq" id="WP_072346524.1">
    <property type="nucleotide sequence ID" value="NZ_FPKU01000004.1"/>
</dbReference>
<sequence length="321" mass="35075">MPSETPKRRPRILALDAVRGLAIILMVVFHLFWDLSYLGFYGVDVTTDPAWVGFQRVILSSFMALVGIGLVLGHGEGIRWRAFWRRFGFVAGAALLVTAGTFWLFPQTFVYFGVLHAIALFSLLGLAFLFLPLWLVIGLGLAMPVASALYHDPIFTERALSWIGFWPVSPPVNDLVPVFPWFGVVLLGIALTRIGKAKGLFERLAIWKPGRLGRGLALLGRWSLLIYLLHQPLLLGGLVPLSQALDPGAQQRAATFLSSCETACLNTGGGETYCVAYCSCALDQIASGDLWDVIEAEIRTPDQEAEVGALTRLCSAMATPQ</sequence>
<organism evidence="3 4">
    <name type="scientific">Devosia enhydra</name>
    <dbReference type="NCBI Taxonomy" id="665118"/>
    <lineage>
        <taxon>Bacteria</taxon>
        <taxon>Pseudomonadati</taxon>
        <taxon>Pseudomonadota</taxon>
        <taxon>Alphaproteobacteria</taxon>
        <taxon>Hyphomicrobiales</taxon>
        <taxon>Devosiaceae</taxon>
        <taxon>Devosia</taxon>
    </lineage>
</organism>
<dbReference type="EMBL" id="FPKU01000004">
    <property type="protein sequence ID" value="SFZ86640.1"/>
    <property type="molecule type" value="Genomic_DNA"/>
</dbReference>
<evidence type="ECO:0000313" key="3">
    <source>
        <dbReference type="EMBL" id="SFZ86640.1"/>
    </source>
</evidence>
<reference evidence="3 4" key="1">
    <citation type="submission" date="2016-11" db="EMBL/GenBank/DDBJ databases">
        <authorList>
            <person name="Jaros S."/>
            <person name="Januszkiewicz K."/>
            <person name="Wedrychowicz H."/>
        </authorList>
    </citation>
    <scope>NUCLEOTIDE SEQUENCE [LARGE SCALE GENOMIC DNA]</scope>
    <source>
        <strain evidence="3 4">ATCC 23634</strain>
    </source>
</reference>
<dbReference type="STRING" id="665118.SAMN02983003_3831"/>
<evidence type="ECO:0000256" key="1">
    <source>
        <dbReference type="SAM" id="Phobius"/>
    </source>
</evidence>